<dbReference type="InParanoid" id="E3J846"/>
<dbReference type="CDD" id="cd04433">
    <property type="entry name" value="AFD_class_I"/>
    <property type="match status" value="1"/>
</dbReference>
<dbReference type="Gene3D" id="3.40.50.12780">
    <property type="entry name" value="N-terminal domain of ligase-like"/>
    <property type="match status" value="1"/>
</dbReference>
<feature type="domain" description="AMP-binding enzyme C-terminal" evidence="4">
    <location>
        <begin position="418"/>
        <end position="493"/>
    </location>
</feature>
<evidence type="ECO:0000313" key="6">
    <source>
        <dbReference type="Proteomes" id="UP000002484"/>
    </source>
</evidence>
<dbReference type="InterPro" id="IPR025110">
    <property type="entry name" value="AMP-bd_C"/>
</dbReference>
<organism evidence="5 6">
    <name type="scientific">Pseudofrankia inefficax (strain DSM 45817 / CECT 9037 / DDB 130130 / EuI1c)</name>
    <name type="common">Frankia inefficax</name>
    <dbReference type="NCBI Taxonomy" id="298654"/>
    <lineage>
        <taxon>Bacteria</taxon>
        <taxon>Bacillati</taxon>
        <taxon>Actinomycetota</taxon>
        <taxon>Actinomycetes</taxon>
        <taxon>Frankiales</taxon>
        <taxon>Frankiaceae</taxon>
        <taxon>Pseudofrankia</taxon>
    </lineage>
</organism>
<evidence type="ECO:0000259" key="3">
    <source>
        <dbReference type="Pfam" id="PF00501"/>
    </source>
</evidence>
<keyword evidence="2 5" id="KW-0436">Ligase</keyword>
<dbReference type="OrthoDB" id="9803968at2"/>
<dbReference type="GO" id="GO:0031956">
    <property type="term" value="F:medium-chain fatty acid-CoA ligase activity"/>
    <property type="evidence" value="ECO:0007669"/>
    <property type="project" value="TreeGrafter"/>
</dbReference>
<sequence length="512" mass="53765">MTIAMLLDMARGAYGDRVALGSRSGGGLSYEEVGSRVASGAAAIRESGAERVVFVGVNGPAFPVLLFAAASAGVPIAPLNYRLSADQLRGQIAQLGRALVVADTAYLDTVSGVEGVAGLVSTEDWFAASATPVEGADPFTDLDPPDVDPDATAVLLFTSGTTSAPKRVILRHSNLVSYVLGTVDFASAEEDDAILVSVPPYHVAGIGTVLTNLYSGRRICYLPNFEAQAWLDLVRSEQITNVMLVPTMLVRVVETLGGKPADAPHLRSIAYGGARMPGKVLEAALGAFPETGFVNAYGLTETSSTIAVLGPDDHREAFASDDPAVRARLGSAGRPVPGVEFEIRDDAGTPVGVGEPGLLWVRGEQVSGEYEGLGSVLDAEGWFPTKDGAFVDADGYVFITGRSDDTIIRGGENIAPAEIEDVLGRHEKLRDVAVYGAPDDTWGQRIVAAVVLHDGETATVDELRDYVRGKLRGSRTPDEVVFLGELPYTPTGKLLRNQVAALVADQAESVGS</sequence>
<dbReference type="KEGG" id="fri:FraEuI1c_5251"/>
<evidence type="ECO:0000313" key="5">
    <source>
        <dbReference type="EMBL" id="ADP83239.1"/>
    </source>
</evidence>
<evidence type="ECO:0000259" key="4">
    <source>
        <dbReference type="Pfam" id="PF13193"/>
    </source>
</evidence>
<dbReference type="STRING" id="298654.FraEuI1c_5251"/>
<dbReference type="SUPFAM" id="SSF56801">
    <property type="entry name" value="Acetyl-CoA synthetase-like"/>
    <property type="match status" value="1"/>
</dbReference>
<accession>E3J846</accession>
<dbReference type="PROSITE" id="PS00455">
    <property type="entry name" value="AMP_BINDING"/>
    <property type="match status" value="1"/>
</dbReference>
<dbReference type="InterPro" id="IPR042099">
    <property type="entry name" value="ANL_N_sf"/>
</dbReference>
<dbReference type="RefSeq" id="WP_013426357.1">
    <property type="nucleotide sequence ID" value="NC_014666.1"/>
</dbReference>
<dbReference type="HOGENOM" id="CLU_000022_59_0_11"/>
<gene>
    <name evidence="5" type="ordered locus">FraEuI1c_5251</name>
</gene>
<feature type="domain" description="AMP-dependent synthetase/ligase" evidence="3">
    <location>
        <begin position="13"/>
        <end position="370"/>
    </location>
</feature>
<dbReference type="Gene3D" id="3.30.300.30">
    <property type="match status" value="1"/>
</dbReference>
<name>E3J846_PSEI1</name>
<comment type="similarity">
    <text evidence="1">Belongs to the ATP-dependent AMP-binding enzyme family.</text>
</comment>
<protein>
    <submittedName>
        <fullName evidence="5">AMP-dependent synthetase and ligase</fullName>
    </submittedName>
</protein>
<dbReference type="eggNOG" id="COG0318">
    <property type="taxonomic scope" value="Bacteria"/>
</dbReference>
<dbReference type="InterPro" id="IPR020845">
    <property type="entry name" value="AMP-binding_CS"/>
</dbReference>
<evidence type="ECO:0000256" key="1">
    <source>
        <dbReference type="ARBA" id="ARBA00006432"/>
    </source>
</evidence>
<reference evidence="5 6" key="1">
    <citation type="submission" date="2010-10" db="EMBL/GenBank/DDBJ databases">
        <title>Complete sequence of Frankia sp. EuI1c.</title>
        <authorList>
            <consortium name="US DOE Joint Genome Institute"/>
            <person name="Lucas S."/>
            <person name="Copeland A."/>
            <person name="Lapidus A."/>
            <person name="Cheng J.-F."/>
            <person name="Bruce D."/>
            <person name="Goodwin L."/>
            <person name="Pitluck S."/>
            <person name="Chertkov O."/>
            <person name="Detter J.C."/>
            <person name="Han C."/>
            <person name="Tapia R."/>
            <person name="Land M."/>
            <person name="Hauser L."/>
            <person name="Jeffries C."/>
            <person name="Kyrpides N."/>
            <person name="Ivanova N."/>
            <person name="Mikhailova N."/>
            <person name="Beauchemin N."/>
            <person name="Sen A."/>
            <person name="Sur S.A."/>
            <person name="Gtari M."/>
            <person name="Wall L."/>
            <person name="Tisa L."/>
            <person name="Woyke T."/>
        </authorList>
    </citation>
    <scope>NUCLEOTIDE SEQUENCE [LARGE SCALE GENOMIC DNA]</scope>
    <source>
        <strain evidence="6">DSM 45817 / CECT 9037 / EuI1c</strain>
    </source>
</reference>
<dbReference type="PANTHER" id="PTHR43201:SF5">
    <property type="entry name" value="MEDIUM-CHAIN ACYL-COA LIGASE ACSF2, MITOCHONDRIAL"/>
    <property type="match status" value="1"/>
</dbReference>
<dbReference type="AlphaFoldDB" id="E3J846"/>
<evidence type="ECO:0000256" key="2">
    <source>
        <dbReference type="ARBA" id="ARBA00022598"/>
    </source>
</evidence>
<proteinExistence type="inferred from homology"/>
<keyword evidence="6" id="KW-1185">Reference proteome</keyword>
<dbReference type="GO" id="GO:0006631">
    <property type="term" value="P:fatty acid metabolic process"/>
    <property type="evidence" value="ECO:0007669"/>
    <property type="project" value="TreeGrafter"/>
</dbReference>
<dbReference type="InterPro" id="IPR045851">
    <property type="entry name" value="AMP-bd_C_sf"/>
</dbReference>
<dbReference type="Pfam" id="PF00501">
    <property type="entry name" value="AMP-binding"/>
    <property type="match status" value="1"/>
</dbReference>
<dbReference type="PANTHER" id="PTHR43201">
    <property type="entry name" value="ACYL-COA SYNTHETASE"/>
    <property type="match status" value="1"/>
</dbReference>
<dbReference type="InterPro" id="IPR000873">
    <property type="entry name" value="AMP-dep_synth/lig_dom"/>
</dbReference>
<dbReference type="Proteomes" id="UP000002484">
    <property type="component" value="Chromosome"/>
</dbReference>
<dbReference type="EMBL" id="CP002299">
    <property type="protein sequence ID" value="ADP83239.1"/>
    <property type="molecule type" value="Genomic_DNA"/>
</dbReference>
<dbReference type="Pfam" id="PF13193">
    <property type="entry name" value="AMP-binding_C"/>
    <property type="match status" value="1"/>
</dbReference>